<feature type="domain" description="TraC-like" evidence="2">
    <location>
        <begin position="21"/>
        <end position="130"/>
    </location>
</feature>
<evidence type="ECO:0000256" key="1">
    <source>
        <dbReference type="SAM" id="MobiDB-lite"/>
    </source>
</evidence>
<evidence type="ECO:0000313" key="4">
    <source>
        <dbReference type="Proteomes" id="UP000176527"/>
    </source>
</evidence>
<dbReference type="AlphaFoldDB" id="A0A1F5KBX3"/>
<dbReference type="Proteomes" id="UP000176527">
    <property type="component" value="Unassembled WGS sequence"/>
</dbReference>
<gene>
    <name evidence="3" type="ORF">A3F00_00425</name>
</gene>
<dbReference type="InterPro" id="IPR058596">
    <property type="entry name" value="TraC-like_dom"/>
</dbReference>
<name>A0A1F5KBX3_9BACT</name>
<sequence length="273" mass="30478">MINKTQSHILISEIKEGVALLKDGGAVIVLKVSAVNFGLLSGEEQMAIIGSFAQMLNSLSFAIQIVILSKRLDISSYIALLDKELKLQTNPLLAQTMVRYRQFVQSLIKENEVLDKSFYVAVPVSRLELSVGVLKGDELLKKAKTKILPRRDQIARQLNRVGLKVSQLNDKDLIELFYYIYNPSETRISSSALDDKIIASSAYNPQGSSAVKIEVPREIRLNIPQPVHPVPQPSHPSYIQPLPQNIPASPIQQRQYSPSRNHPFVVEELSDTV</sequence>
<reference evidence="3 4" key="1">
    <citation type="journal article" date="2016" name="Nat. Commun.">
        <title>Thousands of microbial genomes shed light on interconnected biogeochemical processes in an aquifer system.</title>
        <authorList>
            <person name="Anantharaman K."/>
            <person name="Brown C.T."/>
            <person name="Hug L.A."/>
            <person name="Sharon I."/>
            <person name="Castelle C.J."/>
            <person name="Probst A.J."/>
            <person name="Thomas B.C."/>
            <person name="Singh A."/>
            <person name="Wilkins M.J."/>
            <person name="Karaoz U."/>
            <person name="Brodie E.L."/>
            <person name="Williams K.H."/>
            <person name="Hubbard S.S."/>
            <person name="Banfield J.F."/>
        </authorList>
    </citation>
    <scope>NUCLEOTIDE SEQUENCE [LARGE SCALE GENOMIC DNA]</scope>
</reference>
<feature type="region of interest" description="Disordered" evidence="1">
    <location>
        <begin position="248"/>
        <end position="273"/>
    </location>
</feature>
<accession>A0A1F5KBX3</accession>
<feature type="compositionally biased region" description="Polar residues" evidence="1">
    <location>
        <begin position="248"/>
        <end position="260"/>
    </location>
</feature>
<protein>
    <recommendedName>
        <fullName evidence="2">TraC-like domain-containing protein</fullName>
    </recommendedName>
</protein>
<comment type="caution">
    <text evidence="3">The sequence shown here is derived from an EMBL/GenBank/DDBJ whole genome shotgun (WGS) entry which is preliminary data.</text>
</comment>
<evidence type="ECO:0000259" key="2">
    <source>
        <dbReference type="Pfam" id="PF26593"/>
    </source>
</evidence>
<proteinExistence type="predicted"/>
<dbReference type="EMBL" id="MFDE01000020">
    <property type="protein sequence ID" value="OGE38437.1"/>
    <property type="molecule type" value="Genomic_DNA"/>
</dbReference>
<organism evidence="3 4">
    <name type="scientific">Candidatus Daviesbacteria bacterium RIFCSPHIGHO2_12_FULL_37_11</name>
    <dbReference type="NCBI Taxonomy" id="1797777"/>
    <lineage>
        <taxon>Bacteria</taxon>
        <taxon>Candidatus Daviesiibacteriota</taxon>
    </lineage>
</organism>
<dbReference type="Pfam" id="PF26593">
    <property type="entry name" value="TraC-like"/>
    <property type="match status" value="1"/>
</dbReference>
<evidence type="ECO:0000313" key="3">
    <source>
        <dbReference type="EMBL" id="OGE38437.1"/>
    </source>
</evidence>